<dbReference type="InterPro" id="IPR003695">
    <property type="entry name" value="Ppx_GppA_N"/>
</dbReference>
<dbReference type="Proteomes" id="UP000831113">
    <property type="component" value="Chromosome"/>
</dbReference>
<accession>A0ABY4D6L1</accession>
<dbReference type="Gene3D" id="3.30.420.150">
    <property type="entry name" value="Exopolyphosphatase. Domain 2"/>
    <property type="match status" value="1"/>
</dbReference>
<dbReference type="InterPro" id="IPR050273">
    <property type="entry name" value="GppA/Ppx_hydrolase"/>
</dbReference>
<dbReference type="RefSeq" id="WP_243802062.1">
    <property type="nucleotide sequence ID" value="NZ_CP094669.1"/>
</dbReference>
<dbReference type="PANTHER" id="PTHR30005:SF0">
    <property type="entry name" value="RETROGRADE REGULATION PROTEIN 2"/>
    <property type="match status" value="1"/>
</dbReference>
<dbReference type="PANTHER" id="PTHR30005">
    <property type="entry name" value="EXOPOLYPHOSPHATASE"/>
    <property type="match status" value="1"/>
</dbReference>
<sequence>MEYPLLKLAAIDIGSNAVRCQISAVLHYGDRYRLKRVEYVRYPLRLGEDVFATGTISEKKQDKFIKFLHALKLLMEVHDVAPNHYLVCATSAMRTAANGTEVAARIQQELGMTVQVIDGQAEAAYINRVIEHLLEDKKHYLHIDVGGGSTEFNIYHDRRKVASQSFEIGSIRRMQQEESGLASTGAQNDLWQRMEEWVKENARRYHVTRAIGTGGNINKLYSIAQNQLDKPVTRRRIATVLHNLTSMSMDERVNVAMLNPDRADVIVPAGHIYLSSMEWANVHQMIVPDIGLKDGMLQTLFEEHFDEIRSRQDHSKSIPFPAPQTRPTEVE</sequence>
<evidence type="ECO:0000256" key="1">
    <source>
        <dbReference type="SAM" id="MobiDB-lite"/>
    </source>
</evidence>
<evidence type="ECO:0000313" key="3">
    <source>
        <dbReference type="EMBL" id="UOG76829.1"/>
    </source>
</evidence>
<feature type="region of interest" description="Disordered" evidence="1">
    <location>
        <begin position="308"/>
        <end position="331"/>
    </location>
</feature>
<evidence type="ECO:0000259" key="2">
    <source>
        <dbReference type="Pfam" id="PF02541"/>
    </source>
</evidence>
<protein>
    <submittedName>
        <fullName evidence="3">Phosphatase</fullName>
    </submittedName>
</protein>
<organism evidence="3 4">
    <name type="scientific">Hymenobacter tibetensis</name>
    <dbReference type="NCBI Taxonomy" id="497967"/>
    <lineage>
        <taxon>Bacteria</taxon>
        <taxon>Pseudomonadati</taxon>
        <taxon>Bacteroidota</taxon>
        <taxon>Cytophagia</taxon>
        <taxon>Cytophagales</taxon>
        <taxon>Hymenobacteraceae</taxon>
        <taxon>Hymenobacter</taxon>
    </lineage>
</organism>
<dbReference type="Gene3D" id="3.30.420.40">
    <property type="match status" value="1"/>
</dbReference>
<name>A0ABY4D6L1_9BACT</name>
<feature type="domain" description="Ppx/GppA phosphatase N-terminal" evidence="2">
    <location>
        <begin position="43"/>
        <end position="301"/>
    </location>
</feature>
<evidence type="ECO:0000313" key="4">
    <source>
        <dbReference type="Proteomes" id="UP000831113"/>
    </source>
</evidence>
<keyword evidence="4" id="KW-1185">Reference proteome</keyword>
<dbReference type="InterPro" id="IPR043129">
    <property type="entry name" value="ATPase_NBD"/>
</dbReference>
<dbReference type="Pfam" id="PF02541">
    <property type="entry name" value="Ppx-GppA"/>
    <property type="match status" value="1"/>
</dbReference>
<proteinExistence type="predicted"/>
<gene>
    <name evidence="3" type="ORF">MTX78_09565</name>
</gene>
<dbReference type="EMBL" id="CP094669">
    <property type="protein sequence ID" value="UOG76829.1"/>
    <property type="molecule type" value="Genomic_DNA"/>
</dbReference>
<dbReference type="SUPFAM" id="SSF53067">
    <property type="entry name" value="Actin-like ATPase domain"/>
    <property type="match status" value="2"/>
</dbReference>
<dbReference type="CDD" id="cd24006">
    <property type="entry name" value="ASKHA_NBD_PPX_GppA"/>
    <property type="match status" value="1"/>
</dbReference>
<reference evidence="3 4" key="1">
    <citation type="submission" date="2022-03" db="EMBL/GenBank/DDBJ databases">
        <title>Hymenobactersp. isolated from the air.</title>
        <authorList>
            <person name="Won M."/>
            <person name="Kwon S.-W."/>
        </authorList>
    </citation>
    <scope>NUCLEOTIDE SEQUENCE [LARGE SCALE GENOMIC DNA]</scope>
    <source>
        <strain evidence="3 4">KACC 21982</strain>
    </source>
</reference>